<dbReference type="InterPro" id="IPR023467">
    <property type="entry name" value="MeTrfase_MtrH/MtxH"/>
</dbReference>
<dbReference type="GO" id="GO:0008168">
    <property type="term" value="F:methyltransferase activity"/>
    <property type="evidence" value="ECO:0007669"/>
    <property type="project" value="UniProtKB-KW"/>
</dbReference>
<dbReference type="AlphaFoldDB" id="A0A953JAE0"/>
<evidence type="ECO:0000256" key="3">
    <source>
        <dbReference type="ARBA" id="ARBA00022679"/>
    </source>
</evidence>
<evidence type="ECO:0000313" key="4">
    <source>
        <dbReference type="EMBL" id="MBZ0156014.1"/>
    </source>
</evidence>
<evidence type="ECO:0000256" key="1">
    <source>
        <dbReference type="ARBA" id="ARBA00006230"/>
    </source>
</evidence>
<evidence type="ECO:0000313" key="5">
    <source>
        <dbReference type="Proteomes" id="UP000705867"/>
    </source>
</evidence>
<dbReference type="Gene3D" id="3.20.20.20">
    <property type="entry name" value="Dihydropteroate synthase-like"/>
    <property type="match status" value="1"/>
</dbReference>
<dbReference type="InterPro" id="IPR011005">
    <property type="entry name" value="Dihydropteroate_synth-like_sf"/>
</dbReference>
<dbReference type="Pfam" id="PF02007">
    <property type="entry name" value="MtrH"/>
    <property type="match status" value="1"/>
</dbReference>
<evidence type="ECO:0008006" key="6">
    <source>
        <dbReference type="Google" id="ProtNLM"/>
    </source>
</evidence>
<dbReference type="EMBL" id="JAIOIV010000060">
    <property type="protein sequence ID" value="MBZ0156014.1"/>
    <property type="molecule type" value="Genomic_DNA"/>
</dbReference>
<accession>A0A953JAE0</accession>
<keyword evidence="3" id="KW-0808">Transferase</keyword>
<organism evidence="4 5">
    <name type="scientific">Candidatus Nitrobium versatile</name>
    <dbReference type="NCBI Taxonomy" id="2884831"/>
    <lineage>
        <taxon>Bacteria</taxon>
        <taxon>Pseudomonadati</taxon>
        <taxon>Nitrospirota</taxon>
        <taxon>Nitrospiria</taxon>
        <taxon>Nitrospirales</taxon>
        <taxon>Nitrospiraceae</taxon>
        <taxon>Candidatus Nitrobium</taxon>
    </lineage>
</organism>
<name>A0A953JAE0_9BACT</name>
<reference evidence="4" key="2">
    <citation type="submission" date="2021-08" db="EMBL/GenBank/DDBJ databases">
        <authorList>
            <person name="Dalcin Martins P."/>
        </authorList>
    </citation>
    <scope>NUCLEOTIDE SEQUENCE</scope>
    <source>
        <strain evidence="4">MAG_39</strain>
    </source>
</reference>
<comment type="caution">
    <text evidence="4">The sequence shown here is derived from an EMBL/GenBank/DDBJ whole genome shotgun (WGS) entry which is preliminary data.</text>
</comment>
<keyword evidence="2" id="KW-0489">Methyltransferase</keyword>
<dbReference type="Proteomes" id="UP000705867">
    <property type="component" value="Unassembled WGS sequence"/>
</dbReference>
<reference evidence="4" key="1">
    <citation type="journal article" date="2021" name="bioRxiv">
        <title>Unraveling nitrogen, sulfur and carbon metabolic pathways and microbial community transcriptional responses to substrate deprivation and toxicity stresses in a bioreactor mimicking anoxic brackish coastal sediment conditions.</title>
        <authorList>
            <person name="Martins P.D."/>
            <person name="Echeveste M.J."/>
            <person name="Arshad A."/>
            <person name="Kurth J."/>
            <person name="Ouboter H."/>
            <person name="Jetten M.S.M."/>
            <person name="Welte C.U."/>
        </authorList>
    </citation>
    <scope>NUCLEOTIDE SEQUENCE</scope>
    <source>
        <strain evidence="4">MAG_39</strain>
    </source>
</reference>
<comment type="similarity">
    <text evidence="1">Belongs to the MtrH family.</text>
</comment>
<dbReference type="GO" id="GO:0006730">
    <property type="term" value="P:one-carbon metabolic process"/>
    <property type="evidence" value="ECO:0007669"/>
    <property type="project" value="InterPro"/>
</dbReference>
<proteinExistence type="inferred from homology"/>
<dbReference type="GO" id="GO:0032259">
    <property type="term" value="P:methylation"/>
    <property type="evidence" value="ECO:0007669"/>
    <property type="project" value="UniProtKB-KW"/>
</dbReference>
<protein>
    <recommendedName>
        <fullName evidence="6">Tetrahydromethanopterin S-methyltransferase subunit H</fullName>
    </recommendedName>
</protein>
<dbReference type="SUPFAM" id="SSF51717">
    <property type="entry name" value="Dihydropteroate synthetase-like"/>
    <property type="match status" value="1"/>
</dbReference>
<evidence type="ECO:0000256" key="2">
    <source>
        <dbReference type="ARBA" id="ARBA00022603"/>
    </source>
</evidence>
<sequence>MFRFAREQQVVTVGDVNLGGQPGEYPTALFGALFYAGDSLVRGVNSPDFDRERAAEVIGTAQAKCLEAGVPLILDIICATPEQARAFLGFALEVCSLPVLMDGTTPDVRRAGLELAAERGQERRIIFNSISGTVRDEELRQAVKRGCTTAIVQLFHERKPGVQGKVEMARHLVPRAYDLGFERLILDMALLDIVEVGTCSLAIGELKEEFGLPCGCSPTHTHRDRWRKAPLYSRKEQAAARVSCTSLLQSAGADFVMYDLKQTEVIPSLAMVDAEIAYAAKAWKILPRSKEHPLYKIFR</sequence>
<gene>
    <name evidence="4" type="ORF">K8I29_07330</name>
</gene>